<dbReference type="AlphaFoldDB" id="A0AAU8U371"/>
<reference evidence="3" key="2">
    <citation type="submission" date="2016-01" db="EMBL/GenBank/DDBJ databases">
        <title>Six Aerococcus type strain genome sequencing and assembly using PacBio and Illumina Hiseq.</title>
        <authorList>
            <person name="Carkaci D."/>
            <person name="Dargis R."/>
            <person name="Nielsen X.C."/>
            <person name="Skovgaard O."/>
            <person name="Fuursted K."/>
            <person name="Christensen J.J."/>
        </authorList>
    </citation>
    <scope>NUCLEOTIDE SEQUENCE [LARGE SCALE GENOMIC DNA]</scope>
    <source>
        <strain evidence="3">CCUG4311</strain>
    </source>
</reference>
<dbReference type="Proteomes" id="UP000066986">
    <property type="component" value="Chromosome"/>
</dbReference>
<gene>
    <name evidence="2" type="ORF">AWM76_01725</name>
</gene>
<dbReference type="Gene3D" id="3.40.50.300">
    <property type="entry name" value="P-loop containing nucleotide triphosphate hydrolases"/>
    <property type="match status" value="2"/>
</dbReference>
<dbReference type="InterPro" id="IPR027417">
    <property type="entry name" value="P-loop_NTPase"/>
</dbReference>
<dbReference type="SUPFAM" id="SSF52540">
    <property type="entry name" value="P-loop containing nucleoside triphosphate hydrolases"/>
    <property type="match status" value="2"/>
</dbReference>
<dbReference type="RefSeq" id="WP_003143143.1">
    <property type="nucleotide sequence ID" value="NZ_UFSK01000001.1"/>
</dbReference>
<organism evidence="2 3">
    <name type="scientific">Aerococcus viridans</name>
    <dbReference type="NCBI Taxonomy" id="1377"/>
    <lineage>
        <taxon>Bacteria</taxon>
        <taxon>Bacillati</taxon>
        <taxon>Bacillota</taxon>
        <taxon>Bacilli</taxon>
        <taxon>Lactobacillales</taxon>
        <taxon>Aerococcaceae</taxon>
        <taxon>Aerococcus</taxon>
    </lineage>
</organism>
<proteinExistence type="predicted"/>
<dbReference type="PANTHER" id="PTHR34383">
    <property type="entry name" value="POLYPHOSPHATE:AMP PHOSPHOTRANSFERASE-RELATED"/>
    <property type="match status" value="1"/>
</dbReference>
<evidence type="ECO:0000313" key="2">
    <source>
        <dbReference type="EMBL" id="AMC00376.1"/>
    </source>
</evidence>
<dbReference type="KEGG" id="avs:AWM76_01725"/>
<dbReference type="InterPro" id="IPR022488">
    <property type="entry name" value="PPK2-related"/>
</dbReference>
<feature type="domain" description="Polyphosphate kinase-2-related" evidence="1">
    <location>
        <begin position="43"/>
        <end position="248"/>
    </location>
</feature>
<feature type="domain" description="Polyphosphate kinase-2-related" evidence="1">
    <location>
        <begin position="283"/>
        <end position="502"/>
    </location>
</feature>
<protein>
    <submittedName>
        <fullName evidence="2">Phosphate:AMP phosphotransferase</fullName>
    </submittedName>
</protein>
<accession>A0AAU8U371</accession>
<evidence type="ECO:0000313" key="3">
    <source>
        <dbReference type="Proteomes" id="UP000066986"/>
    </source>
</evidence>
<reference evidence="2 3" key="1">
    <citation type="journal article" date="2016" name="Genome Announc.">
        <title>Complete Genome Sequences of Aerococcus christensenii CCUG 28831T, Aerococcus sanguinicola CCUG 43001T, Aerococcus urinae CCUG 36881T, Aerococcus urinaeequi CCUG 28094T, Aerococcus urinaehominis CCUG 42038 BT, and Aerococcus viridans CCUG 4311T.</title>
        <authorList>
            <person name="Carkaci D."/>
            <person name="Dargis R."/>
            <person name="Nielsen X.C."/>
            <person name="Skovgaard O."/>
            <person name="Fuursted K."/>
            <person name="Christensen J.J."/>
        </authorList>
    </citation>
    <scope>NUCLEOTIDE SEQUENCE [LARGE SCALE GENOMIC DNA]</scope>
    <source>
        <strain evidence="2 3">CCUG4311</strain>
    </source>
</reference>
<evidence type="ECO:0000259" key="1">
    <source>
        <dbReference type="Pfam" id="PF03976"/>
    </source>
</evidence>
<dbReference type="PANTHER" id="PTHR34383:SF3">
    <property type="entry name" value="POLYPHOSPHATE:AMP PHOSPHOTRANSFERASE"/>
    <property type="match status" value="1"/>
</dbReference>
<sequence>MYKKMTLNIDCHFAKKKEVTRMLPNKNTHRTSIPVELQDMKRSELGDKFAELHRQLQETKKSMLVIVDGWEASGKGFLLKDLTRELDPKHYEVAVFDESTLEDEQRPYLRRFFMRSPKRGQIVFFDRSFYYDLFHQLDMKEKTLNHVLDDISFVEKALTHDDTLVIKFFIHHSKDEMTDRIKALKEDPYRKVLVTKQDKDQLKNYKAYRKHFREILKKTNFEETPWHILHVDDQKDQSRLALKTCIDSLENWLSSDLTRPPLDLDFIGNSPDIVGQVDHSPIISKEDYDDIREDLQEQAANLLFRAYQENKGVIVAYEGSDAAGKGGNYQRLTRLMDPRGYDVATVAAPNDEELRHHYLWRFYRDFPSLGRMTIFDRTWYGRVLVERIENLTPVYRWQEAYEEINQMEHNITDQDYLLLKYLIIIDKDTQYDRFMGREKDPDKQYKITDEDWRNRDKFDLYNTAMNEMVAATSTKEAPWKVISGVDKRHARITVLKDFIKRMTAFLDD</sequence>
<dbReference type="EMBL" id="CP014164">
    <property type="protein sequence ID" value="AMC00376.1"/>
    <property type="molecule type" value="Genomic_DNA"/>
</dbReference>
<dbReference type="Pfam" id="PF03976">
    <property type="entry name" value="PPK2"/>
    <property type="match status" value="2"/>
</dbReference>
<name>A0AAU8U371_9LACT</name>